<dbReference type="InterPro" id="IPR018060">
    <property type="entry name" value="HTH_AraC"/>
</dbReference>
<gene>
    <name evidence="5" type="primary">rhaS</name>
    <name evidence="5" type="ORF">Pmgp_00146</name>
</gene>
<evidence type="ECO:0000256" key="2">
    <source>
        <dbReference type="ARBA" id="ARBA00023125"/>
    </source>
</evidence>
<dbReference type="OrthoDB" id="324626at2"/>
<dbReference type="PANTHER" id="PTHR43280">
    <property type="entry name" value="ARAC-FAMILY TRANSCRIPTIONAL REGULATOR"/>
    <property type="match status" value="1"/>
</dbReference>
<name>A0A4Y7RXK8_9FIRM</name>
<evidence type="ECO:0000313" key="5">
    <source>
        <dbReference type="EMBL" id="TEB13738.1"/>
    </source>
</evidence>
<organism evidence="5 6">
    <name type="scientific">Pelotomaculum propionicicum</name>
    <dbReference type="NCBI Taxonomy" id="258475"/>
    <lineage>
        <taxon>Bacteria</taxon>
        <taxon>Bacillati</taxon>
        <taxon>Bacillota</taxon>
        <taxon>Clostridia</taxon>
        <taxon>Eubacteriales</taxon>
        <taxon>Desulfotomaculaceae</taxon>
        <taxon>Pelotomaculum</taxon>
    </lineage>
</organism>
<evidence type="ECO:0000313" key="6">
    <source>
        <dbReference type="Proteomes" id="UP000297597"/>
    </source>
</evidence>
<protein>
    <submittedName>
        <fullName evidence="5">HTH-type transcriptional activator RhaS</fullName>
    </submittedName>
</protein>
<dbReference type="PRINTS" id="PR00032">
    <property type="entry name" value="HTHARAC"/>
</dbReference>
<reference evidence="5 6" key="1">
    <citation type="journal article" date="2018" name="Environ. Microbiol.">
        <title>Novel energy conservation strategies and behaviour of Pelotomaculum schinkii driving syntrophic propionate catabolism.</title>
        <authorList>
            <person name="Hidalgo-Ahumada C.A.P."/>
            <person name="Nobu M.K."/>
            <person name="Narihiro T."/>
            <person name="Tamaki H."/>
            <person name="Liu W.T."/>
            <person name="Kamagata Y."/>
            <person name="Stams A.J.M."/>
            <person name="Imachi H."/>
            <person name="Sousa D.Z."/>
        </authorList>
    </citation>
    <scope>NUCLEOTIDE SEQUENCE [LARGE SCALE GENOMIC DNA]</scope>
    <source>
        <strain evidence="5 6">MGP</strain>
    </source>
</reference>
<accession>A0A4Y7RXK8</accession>
<dbReference type="GO" id="GO:0003700">
    <property type="term" value="F:DNA-binding transcription factor activity"/>
    <property type="evidence" value="ECO:0007669"/>
    <property type="project" value="InterPro"/>
</dbReference>
<proteinExistence type="predicted"/>
<dbReference type="Pfam" id="PF12833">
    <property type="entry name" value="HTH_18"/>
    <property type="match status" value="1"/>
</dbReference>
<dbReference type="SMART" id="SM00342">
    <property type="entry name" value="HTH_ARAC"/>
    <property type="match status" value="1"/>
</dbReference>
<evidence type="ECO:0000256" key="1">
    <source>
        <dbReference type="ARBA" id="ARBA00023015"/>
    </source>
</evidence>
<dbReference type="InterPro" id="IPR020449">
    <property type="entry name" value="Tscrpt_reg_AraC-type_HTH"/>
</dbReference>
<dbReference type="GO" id="GO:0043565">
    <property type="term" value="F:sequence-specific DNA binding"/>
    <property type="evidence" value="ECO:0007669"/>
    <property type="project" value="InterPro"/>
</dbReference>
<keyword evidence="6" id="KW-1185">Reference proteome</keyword>
<evidence type="ECO:0000259" key="4">
    <source>
        <dbReference type="PROSITE" id="PS01124"/>
    </source>
</evidence>
<evidence type="ECO:0000256" key="3">
    <source>
        <dbReference type="ARBA" id="ARBA00023163"/>
    </source>
</evidence>
<keyword evidence="3" id="KW-0804">Transcription</keyword>
<keyword evidence="2" id="KW-0238">DNA-binding</keyword>
<dbReference type="EMBL" id="QFFZ01000001">
    <property type="protein sequence ID" value="TEB13738.1"/>
    <property type="molecule type" value="Genomic_DNA"/>
</dbReference>
<sequence length="293" mass="33678">MMEQQLTKILGAVPFPFSISDQEKTVHVYYNSSMAVMDTRQEGVDFPLDSHEHASYEFFMPISSLAVIKLEEDIFPAEFCKVIPINAEQTHGSAGYYKNCRCFGWHIDADLIKSLAGSMYGKPQVTFSNDFIRVGKEVNLLLRWFMEECKNKQAGSCFILDALVTQLTITLLRQVKNSCSYMAEKKVLSAKPNIERTIEYLHDSYRSHYSLQDVARIANMSPYHFIRLFKNQTGKTPYAYLLDIKIERAKELLRSKKYTVTEVCFLCGFNNVSHFATLFKRKVGVSPSEYSRL</sequence>
<feature type="domain" description="HTH araC/xylS-type" evidence="4">
    <location>
        <begin position="195"/>
        <end position="293"/>
    </location>
</feature>
<dbReference type="SUPFAM" id="SSF46689">
    <property type="entry name" value="Homeodomain-like"/>
    <property type="match status" value="2"/>
</dbReference>
<dbReference type="InterPro" id="IPR009057">
    <property type="entry name" value="Homeodomain-like_sf"/>
</dbReference>
<dbReference type="AlphaFoldDB" id="A0A4Y7RXK8"/>
<dbReference type="PROSITE" id="PS00041">
    <property type="entry name" value="HTH_ARAC_FAMILY_1"/>
    <property type="match status" value="1"/>
</dbReference>
<dbReference type="PANTHER" id="PTHR43280:SF2">
    <property type="entry name" value="HTH-TYPE TRANSCRIPTIONAL REGULATOR EXSA"/>
    <property type="match status" value="1"/>
</dbReference>
<dbReference type="Gene3D" id="1.10.10.60">
    <property type="entry name" value="Homeodomain-like"/>
    <property type="match status" value="2"/>
</dbReference>
<dbReference type="Proteomes" id="UP000297597">
    <property type="component" value="Unassembled WGS sequence"/>
</dbReference>
<dbReference type="InterPro" id="IPR018062">
    <property type="entry name" value="HTH_AraC-typ_CS"/>
</dbReference>
<dbReference type="RefSeq" id="WP_134212046.1">
    <property type="nucleotide sequence ID" value="NZ_QFFZ01000001.1"/>
</dbReference>
<dbReference type="PROSITE" id="PS01124">
    <property type="entry name" value="HTH_ARAC_FAMILY_2"/>
    <property type="match status" value="1"/>
</dbReference>
<comment type="caution">
    <text evidence="5">The sequence shown here is derived from an EMBL/GenBank/DDBJ whole genome shotgun (WGS) entry which is preliminary data.</text>
</comment>
<keyword evidence="1" id="KW-0805">Transcription regulation</keyword>